<dbReference type="PROSITE" id="PS51829">
    <property type="entry name" value="P_HOMO_B"/>
    <property type="match status" value="1"/>
</dbReference>
<dbReference type="Gene3D" id="2.60.120.260">
    <property type="entry name" value="Galactose-binding domain-like"/>
    <property type="match status" value="1"/>
</dbReference>
<dbReference type="GO" id="GO:0004252">
    <property type="term" value="F:serine-type endopeptidase activity"/>
    <property type="evidence" value="ECO:0007669"/>
    <property type="project" value="InterPro"/>
</dbReference>
<evidence type="ECO:0000313" key="6">
    <source>
        <dbReference type="EMBL" id="MDC8011930.1"/>
    </source>
</evidence>
<dbReference type="InterPro" id="IPR013783">
    <property type="entry name" value="Ig-like_fold"/>
</dbReference>
<accession>A0A9X3YIW5</accession>
<keyword evidence="2" id="KW-0378">Hydrolase</keyword>
<reference evidence="6" key="1">
    <citation type="submission" date="2023-02" db="EMBL/GenBank/DDBJ databases">
        <title>Tahibacter soli sp. nov. isolated from soil.</title>
        <authorList>
            <person name="Baek J.H."/>
            <person name="Lee J.K."/>
            <person name="Choi D.G."/>
            <person name="Jeon C.O."/>
        </authorList>
    </citation>
    <scope>NUCLEOTIDE SEQUENCE</scope>
    <source>
        <strain evidence="6">BL</strain>
    </source>
</reference>
<evidence type="ECO:0000259" key="4">
    <source>
        <dbReference type="PROSITE" id="PS50853"/>
    </source>
</evidence>
<evidence type="ECO:0000259" key="5">
    <source>
        <dbReference type="PROSITE" id="PS51829"/>
    </source>
</evidence>
<organism evidence="6 7">
    <name type="scientific">Tahibacter soli</name>
    <dbReference type="NCBI Taxonomy" id="2983605"/>
    <lineage>
        <taxon>Bacteria</taxon>
        <taxon>Pseudomonadati</taxon>
        <taxon>Pseudomonadota</taxon>
        <taxon>Gammaproteobacteria</taxon>
        <taxon>Lysobacterales</taxon>
        <taxon>Rhodanobacteraceae</taxon>
        <taxon>Tahibacter</taxon>
    </lineage>
</organism>
<dbReference type="InterPro" id="IPR008979">
    <property type="entry name" value="Galactose-bd-like_sf"/>
</dbReference>
<dbReference type="CDD" id="cd00063">
    <property type="entry name" value="FN3"/>
    <property type="match status" value="1"/>
</dbReference>
<dbReference type="Gene3D" id="2.60.40.10">
    <property type="entry name" value="Immunoglobulins"/>
    <property type="match status" value="1"/>
</dbReference>
<feature type="domain" description="P/Homo B" evidence="5">
    <location>
        <begin position="890"/>
        <end position="1051"/>
    </location>
</feature>
<evidence type="ECO:0008006" key="8">
    <source>
        <dbReference type="Google" id="ProtNLM"/>
    </source>
</evidence>
<evidence type="ECO:0000256" key="1">
    <source>
        <dbReference type="ARBA" id="ARBA00022670"/>
    </source>
</evidence>
<evidence type="ECO:0000256" key="2">
    <source>
        <dbReference type="ARBA" id="ARBA00022801"/>
    </source>
</evidence>
<keyword evidence="1" id="KW-0645">Protease</keyword>
<dbReference type="InterPro" id="IPR002884">
    <property type="entry name" value="P_dom"/>
</dbReference>
<dbReference type="InterPro" id="IPR003961">
    <property type="entry name" value="FN3_dom"/>
</dbReference>
<dbReference type="PROSITE" id="PS50853">
    <property type="entry name" value="FN3"/>
    <property type="match status" value="1"/>
</dbReference>
<comment type="caution">
    <text evidence="6">The sequence shown here is derived from an EMBL/GenBank/DDBJ whole genome shotgun (WGS) entry which is preliminary data.</text>
</comment>
<evidence type="ECO:0000256" key="3">
    <source>
        <dbReference type="SAM" id="SignalP"/>
    </source>
</evidence>
<proteinExistence type="predicted"/>
<name>A0A9X3YIW5_9GAMM</name>
<dbReference type="SUPFAM" id="SSF49265">
    <property type="entry name" value="Fibronectin type III"/>
    <property type="match status" value="1"/>
</dbReference>
<feature type="signal peptide" evidence="3">
    <location>
        <begin position="1"/>
        <end position="24"/>
    </location>
</feature>
<dbReference type="RefSeq" id="WP_263543196.1">
    <property type="nucleotide sequence ID" value="NZ_JAOVZO020000003.1"/>
</dbReference>
<dbReference type="SUPFAM" id="SSF49785">
    <property type="entry name" value="Galactose-binding domain-like"/>
    <property type="match status" value="1"/>
</dbReference>
<keyword evidence="7" id="KW-1185">Reference proteome</keyword>
<protein>
    <recommendedName>
        <fullName evidence="8">Zn-dependent metalloprotease</fullName>
    </recommendedName>
</protein>
<feature type="domain" description="Fibronectin type-III" evidence="4">
    <location>
        <begin position="806"/>
        <end position="900"/>
    </location>
</feature>
<feature type="chain" id="PRO_5040940721" description="Zn-dependent metalloprotease" evidence="3">
    <location>
        <begin position="25"/>
        <end position="1231"/>
    </location>
</feature>
<evidence type="ECO:0000313" key="7">
    <source>
        <dbReference type="Proteomes" id="UP001139971"/>
    </source>
</evidence>
<dbReference type="EMBL" id="JAOVZO020000003">
    <property type="protein sequence ID" value="MDC8011930.1"/>
    <property type="molecule type" value="Genomic_DNA"/>
</dbReference>
<dbReference type="GO" id="GO:0006508">
    <property type="term" value="P:proteolysis"/>
    <property type="evidence" value="ECO:0007669"/>
    <property type="project" value="UniProtKB-KW"/>
</dbReference>
<dbReference type="Proteomes" id="UP001139971">
    <property type="component" value="Unassembled WGS sequence"/>
</dbReference>
<sequence length="1231" mass="124834">MHHRVRTGVLAGLMTLLAGAPALAIQPAADSGPRTESVAKVPARPFVAPSLDALPSLRDAASDPRLASRLAPFQARYGGTWEVRWDDRGDRPNVVQGSGVPLIPGRGNALSPQAFGVARETDLNLGAVAAKAREFVDSAADLLAAGNLELKLDADRSVVVGGDSPVWFVEFGQHKNGVRVDGAFVYVRIAQGNVVQFGAERVADVAIDTTPALTREAAFQRAWDELAFPADAAVGEFLERGELRIYPALRDGDTAGETYRGAPGGGYAHVLAWRYVFRIAGDDEATWQVLVDANTNRVIEVRDLAVNVDAKVSGGIYPTTNSDTEIVVDFPFAAVTNTTAKVTDALGIYDYSGGTATSALDGKYFRMSDNCGSISLSNTTDGNLAFGQSAGTDCITPGVGGAGNTHASRSGFYHLTKINQKGRTFFPSNTWLQSKVTANMNIVATCNASWNGTSLNFYRSGGGCSNTGEIAAVFLHEWGHGLDTNTGGAASENGSGEAVGDTFAFLETRDSCIGQNFKPGVDCANCVACTGVRDVGDFGVSAPAAKRASPANITNDAGPNCDRYIGQGGVACPYVHPTAGVPYRGPMGYEGHCESYIASGANWDLAQSLIAKFGNDGWGKMDRIWYASLTPSKSAYQVASGGQCNTSAVVNGCGATNWYTVFLAADDDDGNLANGTPNACRIFDAFDAHGIACGTRPVCSGDTPDFRLAVTNSPQNVCAPTSATFNLNVASDLGFSAPVTLSASGNPPGTTVTFAPNPVTPGGSAVATVDTTGAAGTTSGTLTFSGTATGSPGHSATAQLDVAVGAPAAPALTAPADGATGVDPGSALTWAAVPGATSYTVEVASDAGFATIVATQTLTGTSWNVTGVSPSTTYWWRVRATGTCGAGANAVARSFTTSNLVCSSPNLAIPDNNTNGATSTLTFTDATAITGVRLKLKATHTYVGDLRFTLARGAASSIVIDRPGAPASANGCDKPNIDVTLDDAATTTVESLCSATSPALGGTAKPNNPLDATFGGGAFGGTWTLKAVDVASGDTGTVTQWCLEPKTSAAATYSVGGTATGIAGSGLALSLNGGAALPVAAGAATFTFPTNLASGTAYTVTVASQPTAPSQTCTLTNATGTVGSANVVNVGVSCTTNTFAVGGTVAGMTGTGLALSLNGGANFVLNANGGFTFPNAVASGAPYTVTIAAQPTNPSDVCTIAGASGTVGSGPVTGVVVNCVDRIFGDTFETP</sequence>
<dbReference type="AlphaFoldDB" id="A0A9X3YIW5"/>
<dbReference type="SUPFAM" id="SSF55486">
    <property type="entry name" value="Metalloproteases ('zincins'), catalytic domain"/>
    <property type="match status" value="1"/>
</dbReference>
<dbReference type="InterPro" id="IPR036116">
    <property type="entry name" value="FN3_sf"/>
</dbReference>
<keyword evidence="3" id="KW-0732">Signal</keyword>
<gene>
    <name evidence="6" type="ORF">OD750_005145</name>
</gene>